<dbReference type="AlphaFoldDB" id="A0A4T0X6D7"/>
<protein>
    <submittedName>
        <fullName evidence="1">Uncharacterized protein</fullName>
    </submittedName>
</protein>
<keyword evidence="2" id="KW-1185">Reference proteome</keyword>
<name>A0A4T0X6D7_9ASCO</name>
<gene>
    <name evidence="1" type="ORF">CANINC_000305</name>
</gene>
<sequence length="289" mass="33697">MRKLDKQRKISEFLFKIRDRTKIKRNEVKFNPDIITKSPVFVNPQLYIKKFRMIDESNTLGGYRPLETSAIAHILSSPPRMTHGTRTVVPRDFLSPLRVMHYDSTKDSVETEHEPIKKSKKVKNCKLEYMMVPFHPKDIKVSEDPVIYYPNSLHLFKTYLRSDLPDIAPINKFSFSSTMYPNIKNVDSVAWNRQTSLVIKNILLQNVMEESHVLEIQNNESQSFVIVSKKAEQNPVVIRDGKTVLDGSQYDIELMKLLEKNQPTLEVPVSKETENLIRHLIKYTMYINS</sequence>
<dbReference type="Proteomes" id="UP000307173">
    <property type="component" value="Unassembled WGS sequence"/>
</dbReference>
<reference evidence="1 2" key="1">
    <citation type="journal article" date="2019" name="Front. Genet.">
        <title>Whole-Genome Sequencing of the Opportunistic Yeast Pathogen Candida inconspicua Uncovers Its Hybrid Origin.</title>
        <authorList>
            <person name="Mixao V."/>
            <person name="Hansen A.P."/>
            <person name="Saus E."/>
            <person name="Boekhout T."/>
            <person name="Lass-Florl C."/>
            <person name="Gabaldon T."/>
        </authorList>
    </citation>
    <scope>NUCLEOTIDE SEQUENCE [LARGE SCALE GENOMIC DNA]</scope>
    <source>
        <strain evidence="1 2">CBS 180</strain>
    </source>
</reference>
<evidence type="ECO:0000313" key="1">
    <source>
        <dbReference type="EMBL" id="TID31061.1"/>
    </source>
</evidence>
<comment type="caution">
    <text evidence="1">The sequence shown here is derived from an EMBL/GenBank/DDBJ whole genome shotgun (WGS) entry which is preliminary data.</text>
</comment>
<accession>A0A4T0X6D7</accession>
<organism evidence="1 2">
    <name type="scientific">Pichia inconspicua</name>
    <dbReference type="NCBI Taxonomy" id="52247"/>
    <lineage>
        <taxon>Eukaryota</taxon>
        <taxon>Fungi</taxon>
        <taxon>Dikarya</taxon>
        <taxon>Ascomycota</taxon>
        <taxon>Saccharomycotina</taxon>
        <taxon>Pichiomycetes</taxon>
        <taxon>Pichiales</taxon>
        <taxon>Pichiaceae</taxon>
        <taxon>Pichia</taxon>
    </lineage>
</organism>
<dbReference type="OrthoDB" id="3994829at2759"/>
<proteinExistence type="predicted"/>
<evidence type="ECO:0000313" key="2">
    <source>
        <dbReference type="Proteomes" id="UP000307173"/>
    </source>
</evidence>
<dbReference type="EMBL" id="SELW01000049">
    <property type="protein sequence ID" value="TID31061.1"/>
    <property type="molecule type" value="Genomic_DNA"/>
</dbReference>